<evidence type="ECO:0000313" key="10">
    <source>
        <dbReference type="Proteomes" id="UP001165083"/>
    </source>
</evidence>
<organism evidence="9 10">
    <name type="scientific">Phytophthora lilii</name>
    <dbReference type="NCBI Taxonomy" id="2077276"/>
    <lineage>
        <taxon>Eukaryota</taxon>
        <taxon>Sar</taxon>
        <taxon>Stramenopiles</taxon>
        <taxon>Oomycota</taxon>
        <taxon>Peronosporomycetes</taxon>
        <taxon>Peronosporales</taxon>
        <taxon>Peronosporaceae</taxon>
        <taxon>Phytophthora</taxon>
    </lineage>
</organism>
<dbReference type="AlphaFoldDB" id="A0A9W6WLG5"/>
<sequence>MWREITLIELSHGVKAPLMKLLETGNDDQKEAAARLLWNLAMNDCNQVEIVGHGAIAPLVKLVKSGNDGQKEAAAGALQNLATRR</sequence>
<evidence type="ECO:0000256" key="3">
    <source>
        <dbReference type="ARBA" id="ARBA00022554"/>
    </source>
</evidence>
<evidence type="ECO:0000256" key="7">
    <source>
        <dbReference type="ARBA" id="ARBA00026209"/>
    </source>
</evidence>
<evidence type="ECO:0000256" key="6">
    <source>
        <dbReference type="ARBA" id="ARBA00023288"/>
    </source>
</evidence>
<dbReference type="SUPFAM" id="SSF48371">
    <property type="entry name" value="ARM repeat"/>
    <property type="match status" value="1"/>
</dbReference>
<keyword evidence="4" id="KW-0677">Repeat</keyword>
<comment type="similarity">
    <text evidence="2">Belongs to the beta-catenin family.</text>
</comment>
<dbReference type="PANTHER" id="PTHR47249">
    <property type="entry name" value="VACUOLAR PROTEIN 8"/>
    <property type="match status" value="1"/>
</dbReference>
<dbReference type="InterPro" id="IPR011989">
    <property type="entry name" value="ARM-like"/>
</dbReference>
<evidence type="ECO:0000256" key="2">
    <source>
        <dbReference type="ARBA" id="ARBA00005462"/>
    </source>
</evidence>
<keyword evidence="3" id="KW-0926">Vacuole</keyword>
<proteinExistence type="inferred from homology"/>
<evidence type="ECO:0000256" key="1">
    <source>
        <dbReference type="ARBA" id="ARBA00004592"/>
    </source>
</evidence>
<name>A0A9W6WLG5_9STRA</name>
<dbReference type="Pfam" id="PF00514">
    <property type="entry name" value="Arm"/>
    <property type="match status" value="1"/>
</dbReference>
<gene>
    <name evidence="9" type="ORF">Plil01_000005100</name>
</gene>
<comment type="caution">
    <text evidence="9">The sequence shown here is derived from an EMBL/GenBank/DDBJ whole genome shotgun (WGS) entry which is preliminary data.</text>
</comment>
<keyword evidence="6" id="KW-0449">Lipoprotein</keyword>
<dbReference type="GO" id="GO:0071562">
    <property type="term" value="P:nucleus-vacuole junction assembly"/>
    <property type="evidence" value="ECO:0007669"/>
    <property type="project" value="InterPro"/>
</dbReference>
<dbReference type="PROSITE" id="PS50176">
    <property type="entry name" value="ARM_REPEAT"/>
    <property type="match status" value="1"/>
</dbReference>
<dbReference type="EMBL" id="BSXW01000001">
    <property type="protein sequence ID" value="GMF09117.1"/>
    <property type="molecule type" value="Genomic_DNA"/>
</dbReference>
<evidence type="ECO:0000256" key="8">
    <source>
        <dbReference type="PROSITE-ProRule" id="PRU00259"/>
    </source>
</evidence>
<dbReference type="OrthoDB" id="101901at2759"/>
<evidence type="ECO:0000256" key="4">
    <source>
        <dbReference type="ARBA" id="ARBA00022737"/>
    </source>
</evidence>
<evidence type="ECO:0000313" key="9">
    <source>
        <dbReference type="EMBL" id="GMF09117.1"/>
    </source>
</evidence>
<keyword evidence="5" id="KW-0472">Membrane</keyword>
<dbReference type="Proteomes" id="UP001165083">
    <property type="component" value="Unassembled WGS sequence"/>
</dbReference>
<feature type="repeat" description="ARM" evidence="8">
    <location>
        <begin position="54"/>
        <end position="85"/>
    </location>
</feature>
<dbReference type="Gene3D" id="1.25.10.10">
    <property type="entry name" value="Leucine-rich Repeat Variant"/>
    <property type="match status" value="1"/>
</dbReference>
<dbReference type="PANTHER" id="PTHR47249:SF1">
    <property type="entry name" value="VACUOLAR PROTEIN 8"/>
    <property type="match status" value="1"/>
</dbReference>
<dbReference type="InterPro" id="IPR016024">
    <property type="entry name" value="ARM-type_fold"/>
</dbReference>
<protein>
    <recommendedName>
        <fullName evidence="7">Vacuolar protein 8</fullName>
    </recommendedName>
</protein>
<keyword evidence="10" id="KW-1185">Reference proteome</keyword>
<dbReference type="InterPro" id="IPR000225">
    <property type="entry name" value="Armadillo"/>
</dbReference>
<dbReference type="GO" id="GO:0043495">
    <property type="term" value="F:protein-membrane adaptor activity"/>
    <property type="evidence" value="ECO:0007669"/>
    <property type="project" value="InterPro"/>
</dbReference>
<dbReference type="GO" id="GO:0005774">
    <property type="term" value="C:vacuolar membrane"/>
    <property type="evidence" value="ECO:0007669"/>
    <property type="project" value="UniProtKB-SubCell"/>
</dbReference>
<comment type="subcellular location">
    <subcellularLocation>
        <location evidence="1">Vacuole membrane</location>
        <topology evidence="1">Lipid-anchor</topology>
    </subcellularLocation>
</comment>
<reference evidence="9" key="1">
    <citation type="submission" date="2023-04" db="EMBL/GenBank/DDBJ databases">
        <title>Phytophthora lilii NBRC 32176.</title>
        <authorList>
            <person name="Ichikawa N."/>
            <person name="Sato H."/>
            <person name="Tonouchi N."/>
        </authorList>
    </citation>
    <scope>NUCLEOTIDE SEQUENCE</scope>
    <source>
        <strain evidence="9">NBRC 32176</strain>
    </source>
</reference>
<accession>A0A9W6WLG5</accession>
<dbReference type="SMART" id="SM00185">
    <property type="entry name" value="ARM"/>
    <property type="match status" value="2"/>
</dbReference>
<evidence type="ECO:0000256" key="5">
    <source>
        <dbReference type="ARBA" id="ARBA00023136"/>
    </source>
</evidence>
<dbReference type="InterPro" id="IPR045156">
    <property type="entry name" value="Vac8"/>
</dbReference>